<evidence type="ECO:0008006" key="3">
    <source>
        <dbReference type="Google" id="ProtNLM"/>
    </source>
</evidence>
<accession>A0A556CH50</accession>
<organism evidence="1 2">
    <name type="scientific">Brevibacterium aurantiacum</name>
    <dbReference type="NCBI Taxonomy" id="273384"/>
    <lineage>
        <taxon>Bacteria</taxon>
        <taxon>Bacillati</taxon>
        <taxon>Actinomycetota</taxon>
        <taxon>Actinomycetes</taxon>
        <taxon>Micrococcales</taxon>
        <taxon>Brevibacteriaceae</taxon>
        <taxon>Brevibacterium</taxon>
    </lineage>
</organism>
<dbReference type="EMBL" id="VLTK01000004">
    <property type="protein sequence ID" value="TSI16765.1"/>
    <property type="molecule type" value="Genomic_DNA"/>
</dbReference>
<dbReference type="AlphaFoldDB" id="A0A556CH50"/>
<gene>
    <name evidence="1" type="ORF">FO013_07960</name>
</gene>
<sequence length="301" mass="33503">MDLITDEAWIKTVGEQTDATGRKSFALLDTIEKLRVASYPLYRSDDVVCGISAAYIHDLPLYRPPRGLIHVANPSRRWKSSDLSRTTRSIPQEDTVRIGKMMLTSPVRTALDLIGHLGESAAFAALEKVLRRAVFGTDLRADDAARFGYPKNTGQLARTCIEEDFAPVVGRLSKGHRRAERLLASISPLSESYAESLCSYNLSILTIAGVEQQVDVFDGHRHIARVDFMHRASKTIIFVDGVSKYVDSGFSLMRKESAQYNRLIATGYRIVRLSFAEAVDVESLATKLYGQAPWLRGAECF</sequence>
<dbReference type="RefSeq" id="WP_143922020.1">
    <property type="nucleotide sequence ID" value="NZ_VLTK01000004.1"/>
</dbReference>
<dbReference type="OrthoDB" id="4807776at2"/>
<proteinExistence type="predicted"/>
<name>A0A556CH50_BREAU</name>
<keyword evidence="2" id="KW-1185">Reference proteome</keyword>
<reference evidence="1 2" key="1">
    <citation type="submission" date="2019-07" db="EMBL/GenBank/DDBJ databases">
        <title>Draft genome sequence of Brevibacterium aurantiacum XU54 isolated from Xinjiang China.</title>
        <authorList>
            <person name="Xu X."/>
        </authorList>
    </citation>
    <scope>NUCLEOTIDE SEQUENCE [LARGE SCALE GENOMIC DNA]</scope>
    <source>
        <strain evidence="1 2">XU54</strain>
    </source>
</reference>
<evidence type="ECO:0000313" key="1">
    <source>
        <dbReference type="EMBL" id="TSI16765.1"/>
    </source>
</evidence>
<protein>
    <recommendedName>
        <fullName evidence="3">DUF559 domain-containing protein</fullName>
    </recommendedName>
</protein>
<comment type="caution">
    <text evidence="1">The sequence shown here is derived from an EMBL/GenBank/DDBJ whole genome shotgun (WGS) entry which is preliminary data.</text>
</comment>
<dbReference type="Proteomes" id="UP000316406">
    <property type="component" value="Unassembled WGS sequence"/>
</dbReference>
<evidence type="ECO:0000313" key="2">
    <source>
        <dbReference type="Proteomes" id="UP000316406"/>
    </source>
</evidence>